<dbReference type="EnsemblMetazoa" id="XM_038196542.1">
    <property type="protein sequence ID" value="XP_038052470.1"/>
    <property type="gene ID" value="LOC119725178"/>
</dbReference>
<accession>A0A913ZMY6</accession>
<dbReference type="AlphaFoldDB" id="A0A913ZMY6"/>
<dbReference type="PANTHER" id="PTHR19282">
    <property type="entry name" value="TETRASPANIN"/>
    <property type="match status" value="1"/>
</dbReference>
<dbReference type="CDD" id="cd03155">
    <property type="entry name" value="CD151_like_LEL"/>
    <property type="match status" value="1"/>
</dbReference>
<evidence type="ECO:0000313" key="8">
    <source>
        <dbReference type="Proteomes" id="UP000887568"/>
    </source>
</evidence>
<keyword evidence="5 6" id="KW-0472">Membrane</keyword>
<name>A0A913ZMY6_PATMI</name>
<protein>
    <recommendedName>
        <fullName evidence="6">Tetraspanin</fullName>
    </recommendedName>
</protein>
<comment type="subcellular location">
    <subcellularLocation>
        <location evidence="1 6">Membrane</location>
        <topology evidence="1 6">Multi-pass membrane protein</topology>
    </subcellularLocation>
</comment>
<evidence type="ECO:0000256" key="4">
    <source>
        <dbReference type="ARBA" id="ARBA00022989"/>
    </source>
</evidence>
<keyword evidence="8" id="KW-1185">Reference proteome</keyword>
<dbReference type="OrthoDB" id="438211at2759"/>
<dbReference type="Gene3D" id="1.10.1450.10">
    <property type="entry name" value="Tetraspanin"/>
    <property type="match status" value="1"/>
</dbReference>
<feature type="transmembrane region" description="Helical" evidence="6">
    <location>
        <begin position="15"/>
        <end position="39"/>
    </location>
</feature>
<feature type="transmembrane region" description="Helical" evidence="6">
    <location>
        <begin position="90"/>
        <end position="113"/>
    </location>
</feature>
<evidence type="ECO:0000256" key="2">
    <source>
        <dbReference type="ARBA" id="ARBA00006840"/>
    </source>
</evidence>
<dbReference type="PIRSF" id="PIRSF002419">
    <property type="entry name" value="Tetraspanin"/>
    <property type="match status" value="1"/>
</dbReference>
<dbReference type="SUPFAM" id="SSF48652">
    <property type="entry name" value="Tetraspanin"/>
    <property type="match status" value="1"/>
</dbReference>
<feature type="transmembrane region" description="Helical" evidence="6">
    <location>
        <begin position="59"/>
        <end position="78"/>
    </location>
</feature>
<organism evidence="7 8">
    <name type="scientific">Patiria miniata</name>
    <name type="common">Bat star</name>
    <name type="synonym">Asterina miniata</name>
    <dbReference type="NCBI Taxonomy" id="46514"/>
    <lineage>
        <taxon>Eukaryota</taxon>
        <taxon>Metazoa</taxon>
        <taxon>Echinodermata</taxon>
        <taxon>Eleutherozoa</taxon>
        <taxon>Asterozoa</taxon>
        <taxon>Asteroidea</taxon>
        <taxon>Valvatacea</taxon>
        <taxon>Valvatida</taxon>
        <taxon>Asterinidae</taxon>
        <taxon>Patiria</taxon>
    </lineage>
</organism>
<dbReference type="InterPro" id="IPR018499">
    <property type="entry name" value="Tetraspanin/Peripherin"/>
</dbReference>
<evidence type="ECO:0000256" key="6">
    <source>
        <dbReference type="RuleBase" id="RU361218"/>
    </source>
</evidence>
<dbReference type="GeneID" id="119725178"/>
<dbReference type="GO" id="GO:0005886">
    <property type="term" value="C:plasma membrane"/>
    <property type="evidence" value="ECO:0007669"/>
    <property type="project" value="TreeGrafter"/>
</dbReference>
<evidence type="ECO:0000256" key="5">
    <source>
        <dbReference type="ARBA" id="ARBA00023136"/>
    </source>
</evidence>
<evidence type="ECO:0000256" key="3">
    <source>
        <dbReference type="ARBA" id="ARBA00022692"/>
    </source>
</evidence>
<evidence type="ECO:0000256" key="1">
    <source>
        <dbReference type="ARBA" id="ARBA00004141"/>
    </source>
</evidence>
<keyword evidence="4 6" id="KW-1133">Transmembrane helix</keyword>
<reference evidence="7" key="1">
    <citation type="submission" date="2022-11" db="UniProtKB">
        <authorList>
            <consortium name="EnsemblMetazoa"/>
        </authorList>
    </citation>
    <scope>IDENTIFICATION</scope>
</reference>
<feature type="transmembrane region" description="Helical" evidence="6">
    <location>
        <begin position="218"/>
        <end position="244"/>
    </location>
</feature>
<dbReference type="PRINTS" id="PR00259">
    <property type="entry name" value="TMFOUR"/>
</dbReference>
<dbReference type="OMA" id="CDDLYTI"/>
<comment type="similarity">
    <text evidence="2 6">Belongs to the tetraspanin (TM4SF) family.</text>
</comment>
<sequence>MGSPYDKEPCCGISLLKYILFIFNFILLLGGAGVTGIGLWTLLKKWEYASLLCDDLYTIATYVLIITGGVIIIIAALGCFGAQQEQKCCLLIYFTLLVILCIGELVVGIYVYIYREYVNTELERCLNGTLVDNYGMKDQEGFSLAYDNLQRTFRCCGAAGYADYQLTTWKISGEAGNLSSPDSCCKSESGYCAVRDHPSNIYHTGCVDRLTDYFSAHLAIIGAVCMAIAGVQIFGLVFSMCLYCHLRYEEQEPY</sequence>
<proteinExistence type="inferred from homology"/>
<dbReference type="InterPro" id="IPR000301">
    <property type="entry name" value="Tetraspanin_animals"/>
</dbReference>
<dbReference type="PANTHER" id="PTHR19282:SF544">
    <property type="entry name" value="TETRASPANIN"/>
    <property type="match status" value="1"/>
</dbReference>
<dbReference type="RefSeq" id="XP_038052470.1">
    <property type="nucleotide sequence ID" value="XM_038196542.1"/>
</dbReference>
<evidence type="ECO:0000313" key="7">
    <source>
        <dbReference type="EnsemblMetazoa" id="XP_038052470.1"/>
    </source>
</evidence>
<keyword evidence="3 6" id="KW-0812">Transmembrane</keyword>
<dbReference type="InterPro" id="IPR008952">
    <property type="entry name" value="Tetraspanin_EC2_sf"/>
</dbReference>
<dbReference type="Pfam" id="PF00335">
    <property type="entry name" value="Tetraspanin"/>
    <property type="match status" value="1"/>
</dbReference>
<dbReference type="Proteomes" id="UP000887568">
    <property type="component" value="Unplaced"/>
</dbReference>